<feature type="transmembrane region" description="Helical" evidence="3">
    <location>
        <begin position="35"/>
        <end position="52"/>
    </location>
</feature>
<keyword evidence="3" id="KW-0812">Transmembrane</keyword>
<feature type="transmembrane region" description="Helical" evidence="3">
    <location>
        <begin position="127"/>
        <end position="150"/>
    </location>
</feature>
<evidence type="ECO:0000313" key="4">
    <source>
        <dbReference type="EMBL" id="EMD84355.1"/>
    </source>
</evidence>
<evidence type="ECO:0000256" key="1">
    <source>
        <dbReference type="SAM" id="Coils"/>
    </source>
</evidence>
<organism evidence="4 5">
    <name type="scientific">Pacificimonas flava</name>
    <dbReference type="NCBI Taxonomy" id="1234595"/>
    <lineage>
        <taxon>Bacteria</taxon>
        <taxon>Pseudomonadati</taxon>
        <taxon>Pseudomonadota</taxon>
        <taxon>Alphaproteobacteria</taxon>
        <taxon>Sphingomonadales</taxon>
        <taxon>Sphingosinicellaceae</taxon>
        <taxon>Pacificimonas</taxon>
    </lineage>
</organism>
<dbReference type="InterPro" id="IPR021279">
    <property type="entry name" value="DUF2721"/>
</dbReference>
<evidence type="ECO:0000313" key="5">
    <source>
        <dbReference type="Proteomes" id="UP000011717"/>
    </source>
</evidence>
<evidence type="ECO:0000256" key="2">
    <source>
        <dbReference type="SAM" id="MobiDB-lite"/>
    </source>
</evidence>
<gene>
    <name evidence="4" type="ORF">C725_0285</name>
</gene>
<dbReference type="EMBL" id="AMRV01000001">
    <property type="protein sequence ID" value="EMD84355.1"/>
    <property type="molecule type" value="Genomic_DNA"/>
</dbReference>
<keyword evidence="3" id="KW-1133">Transmembrane helix</keyword>
<keyword evidence="1" id="KW-0175">Coiled coil</keyword>
<sequence length="201" mass="21411">MMSPKPILERVAESTAEVALRTADTQGIGQLVDGALAPVFLIAGIGALLNVLTSRLARVVSRARDLEKQFASLNDDARQRALAELPLLDKRIALTHSAIYCCVASALAIALVVALLFVGAFVEIPLLGTLIAALFVLAMLLIVVGLVYFLRETRISIRSLRVRRELMEDSRSPALSAAAGPRLREAGARTLGPDTGASDRA</sequence>
<accession>M2SG75</accession>
<dbReference type="AlphaFoldDB" id="M2SG75"/>
<feature type="coiled-coil region" evidence="1">
    <location>
        <begin position="49"/>
        <end position="76"/>
    </location>
</feature>
<name>M2SG75_9SPHN</name>
<dbReference type="Pfam" id="PF11026">
    <property type="entry name" value="DUF2721"/>
    <property type="match status" value="1"/>
</dbReference>
<dbReference type="RefSeq" id="WP_008599684.1">
    <property type="nucleotide sequence ID" value="NZ_AMRV01000001.1"/>
</dbReference>
<protein>
    <recommendedName>
        <fullName evidence="6">DUF2721 domain-containing protein</fullName>
    </recommendedName>
</protein>
<feature type="transmembrane region" description="Helical" evidence="3">
    <location>
        <begin position="98"/>
        <end position="121"/>
    </location>
</feature>
<feature type="region of interest" description="Disordered" evidence="2">
    <location>
        <begin position="172"/>
        <end position="201"/>
    </location>
</feature>
<evidence type="ECO:0008006" key="6">
    <source>
        <dbReference type="Google" id="ProtNLM"/>
    </source>
</evidence>
<dbReference type="OrthoDB" id="5396182at2"/>
<evidence type="ECO:0000256" key="3">
    <source>
        <dbReference type="SAM" id="Phobius"/>
    </source>
</evidence>
<keyword evidence="5" id="KW-1185">Reference proteome</keyword>
<dbReference type="Proteomes" id="UP000011717">
    <property type="component" value="Unassembled WGS sequence"/>
</dbReference>
<reference evidence="4 5" key="1">
    <citation type="journal article" date="2013" name="Genome Announc.">
        <title>Draft Genome Sequence of Strain JLT2015T, Belonging to the Family Sphingomonadaceae of the Alphaproteobacteria.</title>
        <authorList>
            <person name="Tang K."/>
            <person name="Liu K."/>
            <person name="Li S."/>
            <person name="Jiao N."/>
        </authorList>
    </citation>
    <scope>NUCLEOTIDE SEQUENCE [LARGE SCALE GENOMIC DNA]</scope>
    <source>
        <strain evidence="4 5">JLT2015</strain>
    </source>
</reference>
<keyword evidence="3" id="KW-0472">Membrane</keyword>
<proteinExistence type="predicted"/>
<comment type="caution">
    <text evidence="4">The sequence shown here is derived from an EMBL/GenBank/DDBJ whole genome shotgun (WGS) entry which is preliminary data.</text>
</comment>